<organism evidence="3 5">
    <name type="scientific">Plasmodiophora brassicae</name>
    <name type="common">Clubroot disease agent</name>
    <dbReference type="NCBI Taxonomy" id="37360"/>
    <lineage>
        <taxon>Eukaryota</taxon>
        <taxon>Sar</taxon>
        <taxon>Rhizaria</taxon>
        <taxon>Endomyxa</taxon>
        <taxon>Phytomyxea</taxon>
        <taxon>Plasmodiophorida</taxon>
        <taxon>Plasmodiophoridae</taxon>
        <taxon>Plasmodiophora</taxon>
    </lineage>
</organism>
<feature type="transmembrane region" description="Helical" evidence="1">
    <location>
        <begin position="151"/>
        <end position="170"/>
    </location>
</feature>
<evidence type="ECO:0000313" key="4">
    <source>
        <dbReference type="EMBL" id="SPQ93750.1"/>
    </source>
</evidence>
<dbReference type="STRING" id="37360.A0A0G4J4W4"/>
<proteinExistence type="predicted"/>
<evidence type="ECO:0000256" key="1">
    <source>
        <dbReference type="SAM" id="Phobius"/>
    </source>
</evidence>
<dbReference type="AlphaFoldDB" id="A0A0G4J4W4"/>
<keyword evidence="4" id="KW-0496">Mitochondrion</keyword>
<dbReference type="EMBL" id="CDSF01000124">
    <property type="protein sequence ID" value="CEP02321.1"/>
    <property type="molecule type" value="Genomic_DNA"/>
</dbReference>
<sequence length="245" mass="26425">MLKGAWERFSAARTRQRADGAHRIRDLPSRGGLRSKFGGRNALRAIGARRPPITNAATAPRCMASVLPMSTSAKVDAGQRAGMWDRLASAAHSAKEAALAVLRQEITPETLTASVALGFMIGVCPLVGVTFVIVAIVGIVFRRLNMAAMQLVNAVTTPVELAMLVPYLRLGEYLLGSDMPLALSPAVITESLRESLLGTLTKYSHGLMIATCAWLVTLPVAAGILYVVLLPPIRWLHQRHTKRQV</sequence>
<feature type="domain" description="DUF2062" evidence="2">
    <location>
        <begin position="96"/>
        <end position="241"/>
    </location>
</feature>
<name>A0A0G4J4W4_PLABS</name>
<keyword evidence="5" id="KW-1185">Reference proteome</keyword>
<feature type="transmembrane region" description="Helical" evidence="1">
    <location>
        <begin position="207"/>
        <end position="229"/>
    </location>
</feature>
<protein>
    <recommendedName>
        <fullName evidence="2">DUF2062 domain-containing protein</fullName>
    </recommendedName>
</protein>
<accession>A0A0G4J4W4</accession>
<gene>
    <name evidence="3" type="ORF">PBRA_008905</name>
    <name evidence="4" type="ORF">PLBR_LOCUS965</name>
</gene>
<dbReference type="Proteomes" id="UP000290189">
    <property type="component" value="Unassembled WGS sequence"/>
</dbReference>
<geneLocation type="mitochondrion" evidence="4"/>
<dbReference type="PANTHER" id="PTHR35102">
    <property type="entry name" value="E3 UBIQUITIN-PROTEIN LIGASE"/>
    <property type="match status" value="1"/>
</dbReference>
<evidence type="ECO:0000313" key="6">
    <source>
        <dbReference type="Proteomes" id="UP000290189"/>
    </source>
</evidence>
<dbReference type="OrthoDB" id="1914153at2759"/>
<evidence type="ECO:0000259" key="2">
    <source>
        <dbReference type="Pfam" id="PF09835"/>
    </source>
</evidence>
<reference evidence="3 5" key="1">
    <citation type="submission" date="2015-02" db="EMBL/GenBank/DDBJ databases">
        <authorList>
            <person name="Chooi Y.-H."/>
        </authorList>
    </citation>
    <scope>NUCLEOTIDE SEQUENCE [LARGE SCALE GENOMIC DNA]</scope>
    <source>
        <strain evidence="3">E3</strain>
    </source>
</reference>
<evidence type="ECO:0000313" key="3">
    <source>
        <dbReference type="EMBL" id="CEP02321.1"/>
    </source>
</evidence>
<dbReference type="PANTHER" id="PTHR35102:SF1">
    <property type="entry name" value="E3 UBIQUITIN-PROTEIN LIGASE"/>
    <property type="match status" value="1"/>
</dbReference>
<dbReference type="Proteomes" id="UP000039324">
    <property type="component" value="Unassembled WGS sequence"/>
</dbReference>
<dbReference type="InterPro" id="IPR018639">
    <property type="entry name" value="DUF2062"/>
</dbReference>
<keyword evidence="1" id="KW-0812">Transmembrane</keyword>
<keyword evidence="1" id="KW-0472">Membrane</keyword>
<reference evidence="4 6" key="2">
    <citation type="submission" date="2018-03" db="EMBL/GenBank/DDBJ databases">
        <authorList>
            <person name="Fogelqvist J."/>
        </authorList>
    </citation>
    <scope>NUCLEOTIDE SEQUENCE [LARGE SCALE GENOMIC DNA]</scope>
</reference>
<dbReference type="Pfam" id="PF09835">
    <property type="entry name" value="DUF2062"/>
    <property type="match status" value="1"/>
</dbReference>
<keyword evidence="1" id="KW-1133">Transmembrane helix</keyword>
<evidence type="ECO:0000313" key="5">
    <source>
        <dbReference type="Proteomes" id="UP000039324"/>
    </source>
</evidence>
<feature type="transmembrane region" description="Helical" evidence="1">
    <location>
        <begin position="115"/>
        <end position="139"/>
    </location>
</feature>
<dbReference type="EMBL" id="OVEO01000001">
    <property type="protein sequence ID" value="SPQ93750.1"/>
    <property type="molecule type" value="Genomic_DNA"/>
</dbReference>